<reference evidence="1" key="1">
    <citation type="submission" date="2022-05" db="EMBL/GenBank/DDBJ databases">
        <title>The Musa troglodytarum L. genome provides insights into the mechanism of non-climacteric behaviour and enrichment of carotenoids.</title>
        <authorList>
            <person name="Wang J."/>
        </authorList>
    </citation>
    <scope>NUCLEOTIDE SEQUENCE</scope>
    <source>
        <tissue evidence="1">Leaf</tissue>
    </source>
</reference>
<accession>A0A9E7KRB2</accession>
<organism evidence="1 2">
    <name type="scientific">Musa troglodytarum</name>
    <name type="common">fe'i banana</name>
    <dbReference type="NCBI Taxonomy" id="320322"/>
    <lineage>
        <taxon>Eukaryota</taxon>
        <taxon>Viridiplantae</taxon>
        <taxon>Streptophyta</taxon>
        <taxon>Embryophyta</taxon>
        <taxon>Tracheophyta</taxon>
        <taxon>Spermatophyta</taxon>
        <taxon>Magnoliopsida</taxon>
        <taxon>Liliopsida</taxon>
        <taxon>Zingiberales</taxon>
        <taxon>Musaceae</taxon>
        <taxon>Musa</taxon>
    </lineage>
</organism>
<name>A0A9E7KRB2_9LILI</name>
<dbReference type="EMBL" id="CP097510">
    <property type="protein sequence ID" value="URE24455.1"/>
    <property type="molecule type" value="Genomic_DNA"/>
</dbReference>
<proteinExistence type="predicted"/>
<protein>
    <submittedName>
        <fullName evidence="1">Uncharacterized protein</fullName>
    </submittedName>
</protein>
<evidence type="ECO:0000313" key="2">
    <source>
        <dbReference type="Proteomes" id="UP001055439"/>
    </source>
</evidence>
<dbReference type="AlphaFoldDB" id="A0A9E7KRB2"/>
<evidence type="ECO:0000313" key="1">
    <source>
        <dbReference type="EMBL" id="URE24455.1"/>
    </source>
</evidence>
<keyword evidence="2" id="KW-1185">Reference proteome</keyword>
<gene>
    <name evidence="1" type="ORF">MUK42_17647</name>
</gene>
<dbReference type="Proteomes" id="UP001055439">
    <property type="component" value="Chromosome 8"/>
</dbReference>
<sequence length="210" mass="23709">MGWRDLPLFLRPLPGNPSQASAAFKEGCKPCLSSPVSDGQHRGSSCGYQGRFTCPLSHQVLSKWPPICSAFQLLGLLRRVLAFFRAISHGRRATRRHPRSEKVFFKCELHVFPQIKINLVHDTKAGSNAQLSIFKKTNAMHPVTSVCSSSSTSTSLGLDWQKQESEQYKVCFRMQLGFDCLHLFKYKNGRHNKVQHLLMLIQISSSYLST</sequence>